<comment type="catalytic activity">
    <reaction evidence="14">
        <text>a CDP-1,2-diacyl-sn-glycerol + sn-glycerol 3-phosphate = a 1,2-diacyl-sn-glycero-3-phospho-(1'-sn-glycero-3'-phosphate) + CMP + H(+)</text>
        <dbReference type="Rhea" id="RHEA:12593"/>
        <dbReference type="ChEBI" id="CHEBI:15378"/>
        <dbReference type="ChEBI" id="CHEBI:57597"/>
        <dbReference type="ChEBI" id="CHEBI:58332"/>
        <dbReference type="ChEBI" id="CHEBI:60110"/>
        <dbReference type="ChEBI" id="CHEBI:60377"/>
        <dbReference type="EC" id="2.7.8.5"/>
    </reaction>
</comment>
<feature type="transmembrane region" description="Helical" evidence="17">
    <location>
        <begin position="6"/>
        <end position="24"/>
    </location>
</feature>
<evidence type="ECO:0000256" key="17">
    <source>
        <dbReference type="SAM" id="Phobius"/>
    </source>
</evidence>
<dbReference type="InterPro" id="IPR004570">
    <property type="entry name" value="Phosphatidylglycerol_P_synth"/>
</dbReference>
<keyword evidence="7 16" id="KW-0808">Transferase</keyword>
<evidence type="ECO:0000256" key="6">
    <source>
        <dbReference type="ARBA" id="ARBA00022516"/>
    </source>
</evidence>
<keyword evidence="12" id="KW-0594">Phospholipid biosynthesis</keyword>
<evidence type="ECO:0000256" key="12">
    <source>
        <dbReference type="ARBA" id="ARBA00023209"/>
    </source>
</evidence>
<evidence type="ECO:0000256" key="11">
    <source>
        <dbReference type="ARBA" id="ARBA00023136"/>
    </source>
</evidence>
<dbReference type="Pfam" id="PF01066">
    <property type="entry name" value="CDP-OH_P_transf"/>
    <property type="match status" value="1"/>
</dbReference>
<keyword evidence="10" id="KW-0443">Lipid metabolism</keyword>
<dbReference type="RefSeq" id="WP_285607797.1">
    <property type="nucleotide sequence ID" value="NZ_BSDC01000001.1"/>
</dbReference>
<evidence type="ECO:0000256" key="9">
    <source>
        <dbReference type="ARBA" id="ARBA00022989"/>
    </source>
</evidence>
<name>A0ABQ5PX27_9BACT</name>
<evidence type="ECO:0000256" key="7">
    <source>
        <dbReference type="ARBA" id="ARBA00022679"/>
    </source>
</evidence>
<keyword evidence="9 17" id="KW-1133">Transmembrane helix</keyword>
<dbReference type="PANTHER" id="PTHR14269:SF62">
    <property type="entry name" value="CDP-DIACYLGLYCEROL--GLYCEROL-3-PHOSPHATE 3-PHOSPHATIDYLTRANSFERASE 1, CHLOROPLASTIC"/>
    <property type="match status" value="1"/>
</dbReference>
<dbReference type="NCBIfam" id="TIGR00560">
    <property type="entry name" value="pgsA"/>
    <property type="match status" value="1"/>
</dbReference>
<evidence type="ECO:0000256" key="15">
    <source>
        <dbReference type="NCBIfam" id="TIGR00560"/>
    </source>
</evidence>
<feature type="transmembrane region" description="Helical" evidence="17">
    <location>
        <begin position="125"/>
        <end position="146"/>
    </location>
</feature>
<dbReference type="InterPro" id="IPR043130">
    <property type="entry name" value="CDP-OH_PTrfase_TM_dom"/>
</dbReference>
<comment type="subcellular location">
    <subcellularLocation>
        <location evidence="1">Membrane</location>
        <topology evidence="1">Multi-pass membrane protein</topology>
    </subcellularLocation>
</comment>
<dbReference type="Gene3D" id="1.20.120.1760">
    <property type="match status" value="1"/>
</dbReference>
<evidence type="ECO:0000313" key="18">
    <source>
        <dbReference type="EMBL" id="GLH67015.1"/>
    </source>
</evidence>
<keyword evidence="19" id="KW-1185">Reference proteome</keyword>
<keyword evidence="8 17" id="KW-0812">Transmembrane</keyword>
<evidence type="ECO:0000256" key="3">
    <source>
        <dbReference type="ARBA" id="ARBA00010441"/>
    </source>
</evidence>
<dbReference type="PANTHER" id="PTHR14269">
    <property type="entry name" value="CDP-DIACYLGLYCEROL--GLYCEROL-3-PHOSPHATE 3-PHOSPHATIDYLTRANSFERASE-RELATED"/>
    <property type="match status" value="1"/>
</dbReference>
<keyword evidence="13" id="KW-1208">Phospholipid metabolism</keyword>
<evidence type="ECO:0000256" key="5">
    <source>
        <dbReference type="ARBA" id="ARBA00014944"/>
    </source>
</evidence>
<dbReference type="PROSITE" id="PS00379">
    <property type="entry name" value="CDP_ALCOHOL_P_TRANSF"/>
    <property type="match status" value="1"/>
</dbReference>
<evidence type="ECO:0000256" key="2">
    <source>
        <dbReference type="ARBA" id="ARBA00005042"/>
    </source>
</evidence>
<comment type="pathway">
    <text evidence="2">Phospholipid metabolism; phosphatidylglycerol biosynthesis; phosphatidylglycerol from CDP-diacylglycerol: step 1/2.</text>
</comment>
<comment type="caution">
    <text evidence="18">The sequence shown here is derived from an EMBL/GenBank/DDBJ whole genome shotgun (WGS) entry which is preliminary data.</text>
</comment>
<protein>
    <recommendedName>
        <fullName evidence="5 15">CDP-diacylglycerol--glycerol-3-phosphate 3-phosphatidyltransferase</fullName>
        <ecNumber evidence="4 15">2.7.8.5</ecNumber>
    </recommendedName>
</protein>
<keyword evidence="11 17" id="KW-0472">Membrane</keyword>
<feature type="transmembrane region" description="Helical" evidence="17">
    <location>
        <begin position="166"/>
        <end position="187"/>
    </location>
</feature>
<proteinExistence type="inferred from homology"/>
<keyword evidence="6" id="KW-0444">Lipid biosynthesis</keyword>
<feature type="transmembrane region" description="Helical" evidence="17">
    <location>
        <begin position="71"/>
        <end position="95"/>
    </location>
</feature>
<evidence type="ECO:0000256" key="13">
    <source>
        <dbReference type="ARBA" id="ARBA00023264"/>
    </source>
</evidence>
<evidence type="ECO:0000256" key="16">
    <source>
        <dbReference type="RuleBase" id="RU003750"/>
    </source>
</evidence>
<dbReference type="EC" id="2.7.8.5" evidence="4 15"/>
<dbReference type="InterPro" id="IPR000462">
    <property type="entry name" value="CDP-OH_P_trans"/>
</dbReference>
<evidence type="ECO:0000256" key="10">
    <source>
        <dbReference type="ARBA" id="ARBA00023098"/>
    </source>
</evidence>
<dbReference type="InterPro" id="IPR048254">
    <property type="entry name" value="CDP_ALCOHOL_P_TRANSF_CS"/>
</dbReference>
<gene>
    <name evidence="18" type="primary">pgsA</name>
    <name evidence="18" type="ORF">GETHED_13790</name>
</gene>
<evidence type="ECO:0000313" key="19">
    <source>
        <dbReference type="Proteomes" id="UP001165044"/>
    </source>
</evidence>
<evidence type="ECO:0000256" key="8">
    <source>
        <dbReference type="ARBA" id="ARBA00022692"/>
    </source>
</evidence>
<comment type="similarity">
    <text evidence="3 16">Belongs to the CDP-alcohol phosphatidyltransferase class-I family.</text>
</comment>
<reference evidence="18" key="1">
    <citation type="journal article" date="2023" name="Antonie Van Leeuwenhoek">
        <title>Mesoterricola silvestris gen. nov., sp. nov., Mesoterricola sediminis sp. nov., Geothrix oryzae sp. nov., Geothrix edaphica sp. nov., Geothrix rubra sp. nov., and Geothrix limicola sp. nov., six novel members of Acidobacteriota isolated from soils.</title>
        <authorList>
            <person name="Itoh H."/>
            <person name="Sugisawa Y."/>
            <person name="Mise K."/>
            <person name="Xu Z."/>
            <person name="Kuniyasu M."/>
            <person name="Ushijima N."/>
            <person name="Kawano K."/>
            <person name="Kobayashi E."/>
            <person name="Shiratori Y."/>
            <person name="Masuda Y."/>
            <person name="Senoo K."/>
        </authorList>
    </citation>
    <scope>NUCLEOTIDE SEQUENCE</scope>
    <source>
        <strain evidence="18">Red802</strain>
    </source>
</reference>
<evidence type="ECO:0000256" key="4">
    <source>
        <dbReference type="ARBA" id="ARBA00013170"/>
    </source>
</evidence>
<dbReference type="EMBL" id="BSDC01000001">
    <property type="protein sequence ID" value="GLH67015.1"/>
    <property type="molecule type" value="Genomic_DNA"/>
</dbReference>
<dbReference type="Proteomes" id="UP001165044">
    <property type="component" value="Unassembled WGS sequence"/>
</dbReference>
<sequence>MNLPNFLSLARILMVPVLVVVLMTKVTNHEVIGVLVFWAASITDALDGYFARRWKQVTTLGKLLDPLADKLLVSGALISLVELNLAPAWMTFIILSREFAVTGLRGIASEEGMTIPAGAIGKWKMGFQVAAISCLILGPRLDYWLYDWTHKEIFHLFIQLNRPYSFFWGMGVLLLWGAVILAIWSAISYFHGFWKVVGPSILAEEGRLTGHKDSEGH</sequence>
<dbReference type="InterPro" id="IPR050324">
    <property type="entry name" value="CDP-alcohol_PTase-I"/>
</dbReference>
<accession>A0ABQ5PX27</accession>
<dbReference type="PIRSF" id="PIRSF000847">
    <property type="entry name" value="Phos_ph_gly_syn"/>
    <property type="match status" value="1"/>
</dbReference>
<feature type="transmembrane region" description="Helical" evidence="17">
    <location>
        <begin position="31"/>
        <end position="51"/>
    </location>
</feature>
<organism evidence="18 19">
    <name type="scientific">Geothrix edaphica</name>
    <dbReference type="NCBI Taxonomy" id="2927976"/>
    <lineage>
        <taxon>Bacteria</taxon>
        <taxon>Pseudomonadati</taxon>
        <taxon>Acidobacteriota</taxon>
        <taxon>Holophagae</taxon>
        <taxon>Holophagales</taxon>
        <taxon>Holophagaceae</taxon>
        <taxon>Geothrix</taxon>
    </lineage>
</organism>
<evidence type="ECO:0000256" key="14">
    <source>
        <dbReference type="ARBA" id="ARBA00048586"/>
    </source>
</evidence>
<evidence type="ECO:0000256" key="1">
    <source>
        <dbReference type="ARBA" id="ARBA00004141"/>
    </source>
</evidence>